<evidence type="ECO:0000313" key="1">
    <source>
        <dbReference type="EMBL" id="WLH08294.1"/>
    </source>
</evidence>
<name>A0ABY9FYA7_9PSED</name>
<evidence type="ECO:0008006" key="3">
    <source>
        <dbReference type="Google" id="ProtNLM"/>
    </source>
</evidence>
<dbReference type="RefSeq" id="WP_305389913.1">
    <property type="nucleotide sequence ID" value="NZ_CP117450.1"/>
</dbReference>
<dbReference type="EMBL" id="CP117450">
    <property type="protein sequence ID" value="WLH08294.1"/>
    <property type="molecule type" value="Genomic_DNA"/>
</dbReference>
<dbReference type="Proteomes" id="UP001236748">
    <property type="component" value="Chromosome"/>
</dbReference>
<organism evidence="1 2">
    <name type="scientific">Pseudomonas lurida</name>
    <dbReference type="NCBI Taxonomy" id="244566"/>
    <lineage>
        <taxon>Bacteria</taxon>
        <taxon>Pseudomonadati</taxon>
        <taxon>Pseudomonadota</taxon>
        <taxon>Gammaproteobacteria</taxon>
        <taxon>Pseudomonadales</taxon>
        <taxon>Pseudomonadaceae</taxon>
        <taxon>Pseudomonas</taxon>
    </lineage>
</organism>
<sequence>MGIHYRQFFEYAAEAVKVEDCEFSWRNSMSRSYYAVYHAALTYADSVSVPPVSDFSGPTHRKLSLYFEGSMHTDIDTRRNFRRLGYCLKQLHSGRVDADYELEIGIGLSKAQDHVSRCGLRLQEFQELLSAQAA</sequence>
<accession>A0ABY9FYA7</accession>
<gene>
    <name evidence="1" type="ORF">PSH67_06445</name>
</gene>
<dbReference type="Gene3D" id="1.20.120.330">
    <property type="entry name" value="Nucleotidyltransferases domain 2"/>
    <property type="match status" value="1"/>
</dbReference>
<proteinExistence type="predicted"/>
<evidence type="ECO:0000313" key="2">
    <source>
        <dbReference type="Proteomes" id="UP001236748"/>
    </source>
</evidence>
<reference evidence="1 2" key="1">
    <citation type="submission" date="2023-02" db="EMBL/GenBank/DDBJ databases">
        <title>Evolution of Hrp T3SS in non-pathogenic Pseudomonas fluorescens.</title>
        <authorList>
            <person name="Liao K."/>
            <person name="Wei H."/>
            <person name="Gu Y."/>
        </authorList>
    </citation>
    <scope>NUCLEOTIDE SEQUENCE [LARGE SCALE GENOMIC DNA]</scope>
    <source>
        <strain evidence="1 2">FP2043</strain>
    </source>
</reference>
<protein>
    <recommendedName>
        <fullName evidence="3">HEPN domain-containing protein</fullName>
    </recommendedName>
</protein>
<keyword evidence="2" id="KW-1185">Reference proteome</keyword>